<organism evidence="2 3">
    <name type="scientific">Dichanthelium oligosanthes</name>
    <dbReference type="NCBI Taxonomy" id="888268"/>
    <lineage>
        <taxon>Eukaryota</taxon>
        <taxon>Viridiplantae</taxon>
        <taxon>Streptophyta</taxon>
        <taxon>Embryophyta</taxon>
        <taxon>Tracheophyta</taxon>
        <taxon>Spermatophyta</taxon>
        <taxon>Magnoliopsida</taxon>
        <taxon>Liliopsida</taxon>
        <taxon>Poales</taxon>
        <taxon>Poaceae</taxon>
        <taxon>PACMAD clade</taxon>
        <taxon>Panicoideae</taxon>
        <taxon>Panicodae</taxon>
        <taxon>Paniceae</taxon>
        <taxon>Dichantheliinae</taxon>
        <taxon>Dichanthelium</taxon>
    </lineage>
</organism>
<dbReference type="AlphaFoldDB" id="A0A1E5VB80"/>
<sequence>LPVVLGRAGGAVDDELQPSLLRQVRQGGRPVSQEMPQLQEEAEVEEHLPDLPPHLR</sequence>
<feature type="region of interest" description="Disordered" evidence="1">
    <location>
        <begin position="24"/>
        <end position="56"/>
    </location>
</feature>
<keyword evidence="3" id="KW-1185">Reference proteome</keyword>
<evidence type="ECO:0000313" key="3">
    <source>
        <dbReference type="Proteomes" id="UP000095767"/>
    </source>
</evidence>
<reference evidence="2 3" key="1">
    <citation type="submission" date="2016-09" db="EMBL/GenBank/DDBJ databases">
        <title>The draft genome of Dichanthelium oligosanthes: A C3 panicoid grass species.</title>
        <authorList>
            <person name="Studer A.J."/>
            <person name="Schnable J.C."/>
            <person name="Brutnell T.P."/>
        </authorList>
    </citation>
    <scope>NUCLEOTIDE SEQUENCE [LARGE SCALE GENOMIC DNA]</scope>
    <source>
        <strain evidence="3">cv. Kellogg 1175</strain>
        <tissue evidence="2">Leaf</tissue>
    </source>
</reference>
<comment type="caution">
    <text evidence="2">The sequence shown here is derived from an EMBL/GenBank/DDBJ whole genome shotgun (WGS) entry which is preliminary data.</text>
</comment>
<evidence type="ECO:0000313" key="2">
    <source>
        <dbReference type="EMBL" id="OEL22398.1"/>
    </source>
</evidence>
<accession>A0A1E5VB80</accession>
<protein>
    <submittedName>
        <fullName evidence="2">Uncharacterized protein</fullName>
    </submittedName>
</protein>
<evidence type="ECO:0000256" key="1">
    <source>
        <dbReference type="SAM" id="MobiDB-lite"/>
    </source>
</evidence>
<feature type="non-terminal residue" evidence="2">
    <location>
        <position position="1"/>
    </location>
</feature>
<proteinExistence type="predicted"/>
<dbReference type="EMBL" id="LWDX02045444">
    <property type="protein sequence ID" value="OEL22398.1"/>
    <property type="molecule type" value="Genomic_DNA"/>
</dbReference>
<dbReference type="Proteomes" id="UP000095767">
    <property type="component" value="Unassembled WGS sequence"/>
</dbReference>
<gene>
    <name evidence="2" type="ORF">BAE44_0016583</name>
</gene>
<name>A0A1E5VB80_9POAL</name>